<dbReference type="Proteomes" id="UP000636800">
    <property type="component" value="Chromosome 12"/>
</dbReference>
<organism evidence="1 4">
    <name type="scientific">Vanilla planifolia</name>
    <name type="common">Vanilla</name>
    <dbReference type="NCBI Taxonomy" id="51239"/>
    <lineage>
        <taxon>Eukaryota</taxon>
        <taxon>Viridiplantae</taxon>
        <taxon>Streptophyta</taxon>
        <taxon>Embryophyta</taxon>
        <taxon>Tracheophyta</taxon>
        <taxon>Spermatophyta</taxon>
        <taxon>Magnoliopsida</taxon>
        <taxon>Liliopsida</taxon>
        <taxon>Asparagales</taxon>
        <taxon>Orchidaceae</taxon>
        <taxon>Vanilloideae</taxon>
        <taxon>Vanilleae</taxon>
        <taxon>Vanilla</taxon>
    </lineage>
</organism>
<dbReference type="EMBL" id="JADCNM010000065">
    <property type="protein sequence ID" value="KAG0451321.1"/>
    <property type="molecule type" value="Genomic_DNA"/>
</dbReference>
<protein>
    <submittedName>
        <fullName evidence="1">Uncharacterized protein</fullName>
    </submittedName>
</protein>
<evidence type="ECO:0000313" key="2">
    <source>
        <dbReference type="EMBL" id="KAG0457812.1"/>
    </source>
</evidence>
<keyword evidence="3" id="KW-1185">Reference proteome</keyword>
<accession>A0A835PFS0</accession>
<dbReference type="EMBL" id="JADCNL010000012">
    <property type="protein sequence ID" value="KAG0457812.1"/>
    <property type="molecule type" value="Genomic_DNA"/>
</dbReference>
<dbReference type="Proteomes" id="UP000639772">
    <property type="component" value="Unassembled WGS sequence"/>
</dbReference>
<reference evidence="3 4" key="1">
    <citation type="journal article" date="2020" name="Nat. Food">
        <title>A phased Vanilla planifolia genome enables genetic improvement of flavour and production.</title>
        <authorList>
            <person name="Hasing T."/>
            <person name="Tang H."/>
            <person name="Brym M."/>
            <person name="Khazi F."/>
            <person name="Huang T."/>
            <person name="Chambers A.H."/>
        </authorList>
    </citation>
    <scope>NUCLEOTIDE SEQUENCE [LARGE SCALE GENOMIC DNA]</scope>
    <source>
        <tissue evidence="1">Leaf</tissue>
    </source>
</reference>
<evidence type="ECO:0000313" key="1">
    <source>
        <dbReference type="EMBL" id="KAG0451321.1"/>
    </source>
</evidence>
<name>A0A835PFS0_VANPL</name>
<sequence length="56" mass="6402">MVGKKLDQLHRSALPLPRLLHGGELRKERCGIGNSHGRLLWTRCRRHGADTWIAHP</sequence>
<dbReference type="AlphaFoldDB" id="A0A835PFS0"/>
<proteinExistence type="predicted"/>
<comment type="caution">
    <text evidence="1">The sequence shown here is derived from an EMBL/GenBank/DDBJ whole genome shotgun (WGS) entry which is preliminary data.</text>
</comment>
<gene>
    <name evidence="2" type="ORF">HPP92_022969</name>
    <name evidence="1" type="ORF">HPP92_026278</name>
</gene>
<evidence type="ECO:0000313" key="4">
    <source>
        <dbReference type="Proteomes" id="UP000639772"/>
    </source>
</evidence>
<evidence type="ECO:0000313" key="3">
    <source>
        <dbReference type="Proteomes" id="UP000636800"/>
    </source>
</evidence>